<keyword evidence="2" id="KW-0597">Phosphoprotein</keyword>
<dbReference type="Proteomes" id="UP000033393">
    <property type="component" value="Unassembled WGS sequence"/>
</dbReference>
<dbReference type="Pfam" id="PF00550">
    <property type="entry name" value="PP-binding"/>
    <property type="match status" value="1"/>
</dbReference>
<sequence length="85" mass="9171">MTVESEFRNPMDELVVSNVRKLTGNESIGINDDFFDIGGNSIVAIRLGQALSKELGIPRAVRVIFKNPVLSNLSDALNGLVADKA</sequence>
<dbReference type="InterPro" id="IPR036736">
    <property type="entry name" value="ACP-like_sf"/>
</dbReference>
<dbReference type="PROSITE" id="PS00012">
    <property type="entry name" value="PHOSPHOPANTETHEINE"/>
    <property type="match status" value="1"/>
</dbReference>
<name>A0A0F0GFZ2_LENAE</name>
<gene>
    <name evidence="4" type="ORF">UK23_45530</name>
</gene>
<organism evidence="4 5">
    <name type="scientific">Lentzea aerocolonigenes</name>
    <name type="common">Lechevalieria aerocolonigenes</name>
    <name type="synonym">Saccharothrix aerocolonigenes</name>
    <dbReference type="NCBI Taxonomy" id="68170"/>
    <lineage>
        <taxon>Bacteria</taxon>
        <taxon>Bacillati</taxon>
        <taxon>Actinomycetota</taxon>
        <taxon>Actinomycetes</taxon>
        <taxon>Pseudonocardiales</taxon>
        <taxon>Pseudonocardiaceae</taxon>
        <taxon>Lentzea</taxon>
    </lineage>
</organism>
<reference evidence="4 5" key="1">
    <citation type="submission" date="2015-02" db="EMBL/GenBank/DDBJ databases">
        <authorList>
            <person name="Ju K.-S."/>
            <person name="Doroghazi J.R."/>
            <person name="Metcalf W."/>
        </authorList>
    </citation>
    <scope>NUCLEOTIDE SEQUENCE [LARGE SCALE GENOMIC DNA]</scope>
    <source>
        <strain evidence="4 5">NRRL B-16140</strain>
    </source>
</reference>
<keyword evidence="5" id="KW-1185">Reference proteome</keyword>
<evidence type="ECO:0000259" key="3">
    <source>
        <dbReference type="PROSITE" id="PS50075"/>
    </source>
</evidence>
<dbReference type="AlphaFoldDB" id="A0A0F0GFZ2"/>
<protein>
    <submittedName>
        <fullName evidence="4">Phosphopantetheine attachment site</fullName>
    </submittedName>
</protein>
<dbReference type="EMBL" id="JYJG01000517">
    <property type="protein sequence ID" value="KJK33585.1"/>
    <property type="molecule type" value="Genomic_DNA"/>
</dbReference>
<dbReference type="GO" id="GO:0031177">
    <property type="term" value="F:phosphopantetheine binding"/>
    <property type="evidence" value="ECO:0007669"/>
    <property type="project" value="TreeGrafter"/>
</dbReference>
<evidence type="ECO:0000313" key="4">
    <source>
        <dbReference type="EMBL" id="KJK33585.1"/>
    </source>
</evidence>
<keyword evidence="1" id="KW-0596">Phosphopantetheine</keyword>
<dbReference type="InterPro" id="IPR009081">
    <property type="entry name" value="PP-bd_ACP"/>
</dbReference>
<comment type="caution">
    <text evidence="4">The sequence shown here is derived from an EMBL/GenBank/DDBJ whole genome shotgun (WGS) entry which is preliminary data.</text>
</comment>
<evidence type="ECO:0000313" key="5">
    <source>
        <dbReference type="Proteomes" id="UP000033393"/>
    </source>
</evidence>
<dbReference type="GO" id="GO:0044550">
    <property type="term" value="P:secondary metabolite biosynthetic process"/>
    <property type="evidence" value="ECO:0007669"/>
    <property type="project" value="TreeGrafter"/>
</dbReference>
<dbReference type="OrthoDB" id="6637748at2"/>
<dbReference type="Gene3D" id="1.10.1200.10">
    <property type="entry name" value="ACP-like"/>
    <property type="match status" value="1"/>
</dbReference>
<accession>A0A0F0GFZ2</accession>
<dbReference type="PANTHER" id="PTHR45527:SF1">
    <property type="entry name" value="FATTY ACID SYNTHASE"/>
    <property type="match status" value="1"/>
</dbReference>
<dbReference type="GO" id="GO:0043041">
    <property type="term" value="P:amino acid activation for nonribosomal peptide biosynthetic process"/>
    <property type="evidence" value="ECO:0007669"/>
    <property type="project" value="TreeGrafter"/>
</dbReference>
<dbReference type="PROSITE" id="PS50075">
    <property type="entry name" value="CARRIER"/>
    <property type="match status" value="1"/>
</dbReference>
<dbReference type="PANTHER" id="PTHR45527">
    <property type="entry name" value="NONRIBOSOMAL PEPTIDE SYNTHETASE"/>
    <property type="match status" value="1"/>
</dbReference>
<dbReference type="RefSeq" id="WP_045318084.1">
    <property type="nucleotide sequence ID" value="NZ_JYJG01000517.1"/>
</dbReference>
<dbReference type="InterPro" id="IPR006162">
    <property type="entry name" value="Ppantetheine_attach_site"/>
</dbReference>
<evidence type="ECO:0000256" key="1">
    <source>
        <dbReference type="ARBA" id="ARBA00022450"/>
    </source>
</evidence>
<dbReference type="GO" id="GO:0005737">
    <property type="term" value="C:cytoplasm"/>
    <property type="evidence" value="ECO:0007669"/>
    <property type="project" value="TreeGrafter"/>
</dbReference>
<evidence type="ECO:0000256" key="2">
    <source>
        <dbReference type="ARBA" id="ARBA00022553"/>
    </source>
</evidence>
<proteinExistence type="predicted"/>
<dbReference type="PATRIC" id="fig|68170.10.peg.2522"/>
<feature type="domain" description="Carrier" evidence="3">
    <location>
        <begin position="6"/>
        <end position="81"/>
    </location>
</feature>
<dbReference type="SUPFAM" id="SSF47336">
    <property type="entry name" value="ACP-like"/>
    <property type="match status" value="1"/>
</dbReference>